<organism evidence="7 8">
    <name type="scientific">Conidiobolus coronatus (strain ATCC 28846 / CBS 209.66 / NRRL 28638)</name>
    <name type="common">Delacroixia coronata</name>
    <dbReference type="NCBI Taxonomy" id="796925"/>
    <lineage>
        <taxon>Eukaryota</taxon>
        <taxon>Fungi</taxon>
        <taxon>Fungi incertae sedis</taxon>
        <taxon>Zoopagomycota</taxon>
        <taxon>Entomophthoromycotina</taxon>
        <taxon>Entomophthoromycetes</taxon>
        <taxon>Entomophthorales</taxon>
        <taxon>Ancylistaceae</taxon>
        <taxon>Conidiobolus</taxon>
    </lineage>
</organism>
<dbReference type="PRINTS" id="PR00385">
    <property type="entry name" value="P450"/>
</dbReference>
<dbReference type="InterPro" id="IPR017972">
    <property type="entry name" value="Cyt_P450_CS"/>
</dbReference>
<dbReference type="InterPro" id="IPR050121">
    <property type="entry name" value="Cytochrome_P450_monoxygenase"/>
</dbReference>
<comment type="similarity">
    <text evidence="2 6">Belongs to the cytochrome P450 family.</text>
</comment>
<keyword evidence="6" id="KW-0560">Oxidoreductase</keyword>
<keyword evidence="3 5" id="KW-0479">Metal-binding</keyword>
<dbReference type="InterPro" id="IPR036396">
    <property type="entry name" value="Cyt_P450_sf"/>
</dbReference>
<evidence type="ECO:0000256" key="4">
    <source>
        <dbReference type="ARBA" id="ARBA00023004"/>
    </source>
</evidence>
<dbReference type="GO" id="GO:0005506">
    <property type="term" value="F:iron ion binding"/>
    <property type="evidence" value="ECO:0007669"/>
    <property type="project" value="InterPro"/>
</dbReference>
<keyword evidence="8" id="KW-1185">Reference proteome</keyword>
<dbReference type="PANTHER" id="PTHR24305:SF166">
    <property type="entry name" value="CYTOCHROME P450 12A4, MITOCHONDRIAL-RELATED"/>
    <property type="match status" value="1"/>
</dbReference>
<keyword evidence="4 5" id="KW-0408">Iron</keyword>
<dbReference type="PROSITE" id="PS00086">
    <property type="entry name" value="CYTOCHROME_P450"/>
    <property type="match status" value="1"/>
</dbReference>
<evidence type="ECO:0000256" key="6">
    <source>
        <dbReference type="RuleBase" id="RU000461"/>
    </source>
</evidence>
<evidence type="ECO:0000256" key="5">
    <source>
        <dbReference type="PIRSR" id="PIRSR602401-1"/>
    </source>
</evidence>
<evidence type="ECO:0000313" key="7">
    <source>
        <dbReference type="EMBL" id="KXN68826.1"/>
    </source>
</evidence>
<proteinExistence type="inferred from homology"/>
<protein>
    <submittedName>
        <fullName evidence="7">Cytochrome P450</fullName>
    </submittedName>
</protein>
<dbReference type="GO" id="GO:0004497">
    <property type="term" value="F:monooxygenase activity"/>
    <property type="evidence" value="ECO:0007669"/>
    <property type="project" value="UniProtKB-KW"/>
</dbReference>
<dbReference type="SUPFAM" id="SSF48264">
    <property type="entry name" value="Cytochrome P450"/>
    <property type="match status" value="1"/>
</dbReference>
<evidence type="ECO:0000256" key="1">
    <source>
        <dbReference type="ARBA" id="ARBA00001971"/>
    </source>
</evidence>
<dbReference type="InterPro" id="IPR002401">
    <property type="entry name" value="Cyt_P450_E_grp-I"/>
</dbReference>
<evidence type="ECO:0000256" key="2">
    <source>
        <dbReference type="ARBA" id="ARBA00010617"/>
    </source>
</evidence>
<keyword evidence="6" id="KW-0503">Monooxygenase</keyword>
<dbReference type="OrthoDB" id="1470350at2759"/>
<evidence type="ECO:0000313" key="8">
    <source>
        <dbReference type="Proteomes" id="UP000070444"/>
    </source>
</evidence>
<accession>A0A137P178</accession>
<reference evidence="7 8" key="1">
    <citation type="journal article" date="2015" name="Genome Biol. Evol.">
        <title>Phylogenomic analyses indicate that early fungi evolved digesting cell walls of algal ancestors of land plants.</title>
        <authorList>
            <person name="Chang Y."/>
            <person name="Wang S."/>
            <person name="Sekimoto S."/>
            <person name="Aerts A.L."/>
            <person name="Choi C."/>
            <person name="Clum A."/>
            <person name="LaButti K.M."/>
            <person name="Lindquist E.A."/>
            <person name="Yee Ngan C."/>
            <person name="Ohm R.A."/>
            <person name="Salamov A.A."/>
            <person name="Grigoriev I.V."/>
            <person name="Spatafora J.W."/>
            <person name="Berbee M.L."/>
        </authorList>
    </citation>
    <scope>NUCLEOTIDE SEQUENCE [LARGE SCALE GENOMIC DNA]</scope>
    <source>
        <strain evidence="7 8">NRRL 28638</strain>
    </source>
</reference>
<dbReference type="STRING" id="796925.A0A137P178"/>
<dbReference type="PANTHER" id="PTHR24305">
    <property type="entry name" value="CYTOCHROME P450"/>
    <property type="match status" value="1"/>
</dbReference>
<comment type="cofactor">
    <cofactor evidence="1 5">
        <name>heme</name>
        <dbReference type="ChEBI" id="CHEBI:30413"/>
    </cofactor>
</comment>
<dbReference type="GO" id="GO:0020037">
    <property type="term" value="F:heme binding"/>
    <property type="evidence" value="ECO:0007669"/>
    <property type="project" value="InterPro"/>
</dbReference>
<dbReference type="PRINTS" id="PR00463">
    <property type="entry name" value="EP450I"/>
</dbReference>
<feature type="binding site" description="axial binding residue" evidence="5">
    <location>
        <position position="419"/>
    </location>
    <ligand>
        <name>heme</name>
        <dbReference type="ChEBI" id="CHEBI:30413"/>
    </ligand>
    <ligandPart>
        <name>Fe</name>
        <dbReference type="ChEBI" id="CHEBI:18248"/>
    </ligandPart>
</feature>
<evidence type="ECO:0000256" key="3">
    <source>
        <dbReference type="ARBA" id="ARBA00022723"/>
    </source>
</evidence>
<sequence>MLLYLSLLLIIYITYIYIYQTYFSPLKDVPGPWYLRIHWIPERLMRQTGNFHRYITEYHRQYGPVVRTAPSLVSATSQEAVKSVLSNKKYIKSDFVQKLRDMIGSNILTIQPSDEHLARKKMVLKSIKSMETELNQVIGNFGLDRMSEKWRNKEGSFKVNLINEFNFLVTDIIGALAFNQSFDCINSEKNELMSLTTKTIWYFAIRNITPWIFKLPIGPLKTLELAHIQLKEIAKKSLEASHNPSNNISLIQQYKQTSQQIGDELTEEDLISESLILLIGGVDSTASGLSWLFYYLDQYPKVYLKLAYEIRSKKIDLKGLNVNEMKKEYPYLNKVIMESLRLSPPFATSFPRLVPESGLMIDGVYLPPKTQIAINPYPTMRSPQNFSNPDEFKPDRWSEASGTGLSEPFIGFSKGTRMCVGKDFALRVLFLVTIEILSKFDLHCDYEQEKRDESVCQVTLLPTSGKFELEFQAINA</sequence>
<name>A0A137P178_CONC2</name>
<dbReference type="InterPro" id="IPR001128">
    <property type="entry name" value="Cyt_P450"/>
</dbReference>
<dbReference type="Proteomes" id="UP000070444">
    <property type="component" value="Unassembled WGS sequence"/>
</dbReference>
<dbReference type="GO" id="GO:0016705">
    <property type="term" value="F:oxidoreductase activity, acting on paired donors, with incorporation or reduction of molecular oxygen"/>
    <property type="evidence" value="ECO:0007669"/>
    <property type="project" value="InterPro"/>
</dbReference>
<dbReference type="AlphaFoldDB" id="A0A137P178"/>
<gene>
    <name evidence="7" type="ORF">CONCODRAFT_18764</name>
</gene>
<dbReference type="Pfam" id="PF00067">
    <property type="entry name" value="p450"/>
    <property type="match status" value="1"/>
</dbReference>
<keyword evidence="5 6" id="KW-0349">Heme</keyword>
<dbReference type="Gene3D" id="1.10.630.10">
    <property type="entry name" value="Cytochrome P450"/>
    <property type="match status" value="1"/>
</dbReference>
<dbReference type="EMBL" id="KQ964559">
    <property type="protein sequence ID" value="KXN68826.1"/>
    <property type="molecule type" value="Genomic_DNA"/>
</dbReference>